<protein>
    <submittedName>
        <fullName evidence="2">Uncharacterized protein</fullName>
    </submittedName>
</protein>
<keyword evidence="3" id="KW-1185">Reference proteome</keyword>
<sequence>MISFRYLGRRGYSCIDCGIGTTISAASRGYGNTGQSADHTNTHGSGGTGRYGTGFGTG</sequence>
<organism evidence="2 3">
    <name type="scientific">Erwinia pyrifoliae</name>
    <dbReference type="NCBI Taxonomy" id="79967"/>
    <lineage>
        <taxon>Bacteria</taxon>
        <taxon>Pseudomonadati</taxon>
        <taxon>Pseudomonadota</taxon>
        <taxon>Gammaproteobacteria</taxon>
        <taxon>Enterobacterales</taxon>
        <taxon>Erwiniaceae</taxon>
        <taxon>Erwinia</taxon>
    </lineage>
</organism>
<gene>
    <name evidence="2" type="ORF">NYP84_17430</name>
</gene>
<evidence type="ECO:0000313" key="3">
    <source>
        <dbReference type="Proteomes" id="UP001058553"/>
    </source>
</evidence>
<feature type="compositionally biased region" description="Gly residues" evidence="1">
    <location>
        <begin position="44"/>
        <end position="58"/>
    </location>
</feature>
<evidence type="ECO:0000256" key="1">
    <source>
        <dbReference type="SAM" id="MobiDB-lite"/>
    </source>
</evidence>
<dbReference type="EMBL" id="CP103445">
    <property type="protein sequence ID" value="UWS33331.1"/>
    <property type="molecule type" value="Genomic_DNA"/>
</dbReference>
<dbReference type="Proteomes" id="UP001058553">
    <property type="component" value="Chromosome"/>
</dbReference>
<proteinExistence type="predicted"/>
<feature type="region of interest" description="Disordered" evidence="1">
    <location>
        <begin position="30"/>
        <end position="58"/>
    </location>
</feature>
<reference evidence="2" key="1">
    <citation type="submission" date="2022-07" db="EMBL/GenBank/DDBJ databases">
        <title>Genetic diversity of Erwinia pyrifoliae.</title>
        <authorList>
            <person name="Park D.S."/>
            <person name="Ham H."/>
        </authorList>
    </citation>
    <scope>NUCLEOTIDE SEQUENCE</scope>
    <source>
        <strain evidence="2">CP201486</strain>
    </source>
</reference>
<evidence type="ECO:0000313" key="2">
    <source>
        <dbReference type="EMBL" id="UWS33331.1"/>
    </source>
</evidence>
<accession>A0ABY5X7F4</accession>
<name>A0ABY5X7F4_ERWPY</name>